<dbReference type="InterPro" id="IPR005064">
    <property type="entry name" value="BUG"/>
</dbReference>
<accession>A0A964WVT2</accession>
<dbReference type="Gene3D" id="3.40.190.10">
    <property type="entry name" value="Periplasmic binding protein-like II"/>
    <property type="match status" value="1"/>
</dbReference>
<dbReference type="InterPro" id="IPR042100">
    <property type="entry name" value="Bug_dom1"/>
</dbReference>
<dbReference type="PANTHER" id="PTHR42928">
    <property type="entry name" value="TRICARBOXYLATE-BINDING PROTEIN"/>
    <property type="match status" value="1"/>
</dbReference>
<dbReference type="RefSeq" id="WP_161142478.1">
    <property type="nucleotide sequence ID" value="NZ_SPKJ01000128.1"/>
</dbReference>
<dbReference type="Proteomes" id="UP000773614">
    <property type="component" value="Unassembled WGS sequence"/>
</dbReference>
<evidence type="ECO:0000313" key="3">
    <source>
        <dbReference type="EMBL" id="MYZ50150.1"/>
    </source>
</evidence>
<keyword evidence="2" id="KW-0732">Signal</keyword>
<proteinExistence type="inferred from homology"/>
<name>A0A964WVT2_9HYPH</name>
<dbReference type="PANTHER" id="PTHR42928:SF5">
    <property type="entry name" value="BLR1237 PROTEIN"/>
    <property type="match status" value="1"/>
</dbReference>
<evidence type="ECO:0000256" key="1">
    <source>
        <dbReference type="ARBA" id="ARBA00006987"/>
    </source>
</evidence>
<feature type="signal peptide" evidence="2">
    <location>
        <begin position="1"/>
        <end position="34"/>
    </location>
</feature>
<feature type="chain" id="PRO_5036753331" evidence="2">
    <location>
        <begin position="35"/>
        <end position="332"/>
    </location>
</feature>
<dbReference type="PIRSF" id="PIRSF017082">
    <property type="entry name" value="YflP"/>
    <property type="match status" value="1"/>
</dbReference>
<dbReference type="AlphaFoldDB" id="A0A964WVT2"/>
<dbReference type="Pfam" id="PF03401">
    <property type="entry name" value="TctC"/>
    <property type="match status" value="1"/>
</dbReference>
<dbReference type="SUPFAM" id="SSF53850">
    <property type="entry name" value="Periplasmic binding protein-like II"/>
    <property type="match status" value="1"/>
</dbReference>
<reference evidence="3" key="1">
    <citation type="submission" date="2019-03" db="EMBL/GenBank/DDBJ databases">
        <title>Afifella sp. nov., isolated from activated sludge.</title>
        <authorList>
            <person name="Li Q."/>
            <person name="Liu Y."/>
        </authorList>
    </citation>
    <scope>NUCLEOTIDE SEQUENCE</scope>
    <source>
        <strain evidence="3">L72</strain>
    </source>
</reference>
<comment type="similarity">
    <text evidence="1">Belongs to the UPF0065 (bug) family.</text>
</comment>
<dbReference type="Gene3D" id="3.40.190.150">
    <property type="entry name" value="Bordetella uptake gene, domain 1"/>
    <property type="match status" value="1"/>
</dbReference>
<evidence type="ECO:0000313" key="4">
    <source>
        <dbReference type="Proteomes" id="UP000773614"/>
    </source>
</evidence>
<evidence type="ECO:0000256" key="2">
    <source>
        <dbReference type="SAM" id="SignalP"/>
    </source>
</evidence>
<dbReference type="EMBL" id="SPKJ01000128">
    <property type="protein sequence ID" value="MYZ50150.1"/>
    <property type="molecule type" value="Genomic_DNA"/>
</dbReference>
<sequence>MTALKTPGARNASFAVRAALAAGLIAGLPLAAAAQDKFPSQQIELISHAAPGGGTEQTMRMWMDEASKILGVDLVVVFKQGGGARTAHEYLKSRPADGYTLMGTTETHLYTIAQGKSPLAIDDLKGVVRAMQDPSVIVVRGDSAIENYDQLIAASKKGALNWGVAQVGGTEHIGIARWAEKAGVPYRVVPFGSGGEMITGLRSGAIDATVANISEAAGPIKDGDLRAIAVLADEPLAELPDVPTAKSKGADVSVNTTRGYVVLADTPPERVKILEDALLKAMQTEKFKTYLKNSGLDPDKSVAGSEDWDAQLKKDYANAKDAIDRLGLGQKK</sequence>
<organism evidence="3 4">
    <name type="scientific">Propylenella binzhouense</name>
    <dbReference type="NCBI Taxonomy" id="2555902"/>
    <lineage>
        <taxon>Bacteria</taxon>
        <taxon>Pseudomonadati</taxon>
        <taxon>Pseudomonadota</taxon>
        <taxon>Alphaproteobacteria</taxon>
        <taxon>Hyphomicrobiales</taxon>
        <taxon>Propylenellaceae</taxon>
        <taxon>Propylenella</taxon>
    </lineage>
</organism>
<keyword evidence="4" id="KW-1185">Reference proteome</keyword>
<gene>
    <name evidence="3" type="ORF">E4O86_20805</name>
</gene>
<dbReference type="CDD" id="cd07012">
    <property type="entry name" value="PBP2_Bug_TTT"/>
    <property type="match status" value="1"/>
</dbReference>
<protein>
    <submittedName>
        <fullName evidence="3">Tripartite tricarboxylate transporter substrate binding protein</fullName>
    </submittedName>
</protein>
<comment type="caution">
    <text evidence="3">The sequence shown here is derived from an EMBL/GenBank/DDBJ whole genome shotgun (WGS) entry which is preliminary data.</text>
</comment>
<dbReference type="OrthoDB" id="9780943at2"/>